<keyword evidence="6 11" id="KW-1133">Transmembrane helix</keyword>
<accession>A0ABM2WKU4</accession>
<feature type="transmembrane region" description="Helical" evidence="11">
    <location>
        <begin position="269"/>
        <end position="290"/>
    </location>
</feature>
<evidence type="ECO:0000256" key="4">
    <source>
        <dbReference type="ARBA" id="ARBA00022507"/>
    </source>
</evidence>
<protein>
    <recommendedName>
        <fullName evidence="11">Vomeronasal type-1 receptor</fullName>
    </recommendedName>
</protein>
<keyword evidence="8 11" id="KW-0472">Membrane</keyword>
<keyword evidence="4 11" id="KW-0589">Pheromone response</keyword>
<reference evidence="14" key="1">
    <citation type="submission" date="2025-08" db="UniProtKB">
        <authorList>
            <consortium name="RefSeq"/>
        </authorList>
    </citation>
    <scope>IDENTIFICATION</scope>
    <source>
        <tissue evidence="14">Liver</tissue>
    </source>
</reference>
<evidence type="ECO:0000256" key="8">
    <source>
        <dbReference type="ARBA" id="ARBA00023136"/>
    </source>
</evidence>
<evidence type="ECO:0000256" key="6">
    <source>
        <dbReference type="ARBA" id="ARBA00022989"/>
    </source>
</evidence>
<gene>
    <name evidence="14" type="primary">LOC121135320</name>
</gene>
<evidence type="ECO:0000256" key="3">
    <source>
        <dbReference type="ARBA" id="ARBA00022475"/>
    </source>
</evidence>
<feature type="transmembrane region" description="Helical" evidence="11">
    <location>
        <begin position="15"/>
        <end position="37"/>
    </location>
</feature>
<dbReference type="Proteomes" id="UP000886700">
    <property type="component" value="Unplaced"/>
</dbReference>
<feature type="domain" description="G-protein coupled receptors family 1 profile" evidence="12">
    <location>
        <begin position="27"/>
        <end position="252"/>
    </location>
</feature>
<feature type="transmembrane region" description="Helical" evidence="11">
    <location>
        <begin position="49"/>
        <end position="74"/>
    </location>
</feature>
<dbReference type="InterPro" id="IPR004072">
    <property type="entry name" value="Vmron_rcpt_1"/>
</dbReference>
<evidence type="ECO:0000256" key="10">
    <source>
        <dbReference type="ARBA" id="ARBA00023224"/>
    </source>
</evidence>
<feature type="transmembrane region" description="Helical" evidence="11">
    <location>
        <begin position="235"/>
        <end position="257"/>
    </location>
</feature>
<feature type="non-terminal residue" evidence="14">
    <location>
        <position position="316"/>
    </location>
</feature>
<keyword evidence="5 11" id="KW-0812">Transmembrane</keyword>
<keyword evidence="9 11" id="KW-0675">Receptor</keyword>
<evidence type="ECO:0000256" key="9">
    <source>
        <dbReference type="ARBA" id="ARBA00023170"/>
    </source>
</evidence>
<evidence type="ECO:0000313" key="13">
    <source>
        <dbReference type="Proteomes" id="UP000886700"/>
    </source>
</evidence>
<keyword evidence="13" id="KW-1185">Reference proteome</keyword>
<name>A0ABM2WKU4_MESAU</name>
<dbReference type="PANTHER" id="PTHR24062">
    <property type="entry name" value="VOMERONASAL TYPE-1 RECEPTOR"/>
    <property type="match status" value="1"/>
</dbReference>
<evidence type="ECO:0000259" key="12">
    <source>
        <dbReference type="PROSITE" id="PS50262"/>
    </source>
</evidence>
<keyword evidence="3 11" id="KW-1003">Cell membrane</keyword>
<comment type="subcellular location">
    <subcellularLocation>
        <location evidence="1 11">Cell membrane</location>
        <topology evidence="1 11">Multi-pass membrane protein</topology>
    </subcellularLocation>
</comment>
<keyword evidence="7 11" id="KW-0297">G-protein coupled receptor</keyword>
<dbReference type="SUPFAM" id="SSF81321">
    <property type="entry name" value="Family A G protein-coupled receptor-like"/>
    <property type="match status" value="1"/>
</dbReference>
<evidence type="ECO:0000256" key="7">
    <source>
        <dbReference type="ARBA" id="ARBA00023040"/>
    </source>
</evidence>
<evidence type="ECO:0000256" key="11">
    <source>
        <dbReference type="RuleBase" id="RU364061"/>
    </source>
</evidence>
<evidence type="ECO:0000256" key="1">
    <source>
        <dbReference type="ARBA" id="ARBA00004651"/>
    </source>
</evidence>
<dbReference type="RefSeq" id="XP_040589781.1">
    <property type="nucleotide sequence ID" value="XM_040733847.1"/>
</dbReference>
<evidence type="ECO:0000256" key="2">
    <source>
        <dbReference type="ARBA" id="ARBA00010663"/>
    </source>
</evidence>
<organism evidence="13 14">
    <name type="scientific">Mesocricetus auratus</name>
    <name type="common">Golden hamster</name>
    <dbReference type="NCBI Taxonomy" id="10036"/>
    <lineage>
        <taxon>Eukaryota</taxon>
        <taxon>Metazoa</taxon>
        <taxon>Chordata</taxon>
        <taxon>Craniata</taxon>
        <taxon>Vertebrata</taxon>
        <taxon>Euteleostomi</taxon>
        <taxon>Mammalia</taxon>
        <taxon>Eutheria</taxon>
        <taxon>Euarchontoglires</taxon>
        <taxon>Glires</taxon>
        <taxon>Rodentia</taxon>
        <taxon>Myomorpha</taxon>
        <taxon>Muroidea</taxon>
        <taxon>Cricetidae</taxon>
        <taxon>Cricetinae</taxon>
        <taxon>Mesocricetus</taxon>
    </lineage>
</organism>
<feature type="transmembrane region" description="Helical" evidence="11">
    <location>
        <begin position="132"/>
        <end position="156"/>
    </location>
</feature>
<dbReference type="PRINTS" id="PR01534">
    <property type="entry name" value="VOMERONASL1R"/>
</dbReference>
<dbReference type="InterPro" id="IPR017452">
    <property type="entry name" value="GPCR_Rhodpsn_7TM"/>
</dbReference>
<dbReference type="GeneID" id="121135320"/>
<comment type="similarity">
    <text evidence="2 11">Belongs to the G-protein coupled receptor 1 family.</text>
</comment>
<evidence type="ECO:0000313" key="14">
    <source>
        <dbReference type="RefSeq" id="XP_040589781.1"/>
    </source>
</evidence>
<proteinExistence type="inferred from homology"/>
<keyword evidence="10 11" id="KW-0807">Transducer</keyword>
<evidence type="ECO:0000256" key="5">
    <source>
        <dbReference type="ARBA" id="ARBA00022692"/>
    </source>
</evidence>
<sequence length="316" mass="36151">MWQHRMNFWTLTIKIIFLSQTTTGILGNFSLLFYYIFHCGEFISKPTELILMHLMAANALTILSVGVPHTIAVFGLKQFLSDFGCRLLLYIQRVGRSVSISTTCILSVFQAMTISHTQFLCKESRDKAPKYIGFSIALLWIFYVLIHFIYIVYLFVKGNSKNVTRKRDFGYCSIVGEGEISDSLYAATVVCPEILFSLVMSWSSGSMIVILYSHKQRVQHIHSTHVSRRISPESRAIQSILVLVLIFLAFYTVSSILQGCIALLNNHSWWQVNITHFASLGFPSFAPLVVMKHYCRVHRLNLVRIRNINLSPHLFI</sequence>
<dbReference type="Gene3D" id="1.20.1070.10">
    <property type="entry name" value="Rhodopsin 7-helix transmembrane proteins"/>
    <property type="match status" value="1"/>
</dbReference>
<dbReference type="Pfam" id="PF03402">
    <property type="entry name" value="V1R"/>
    <property type="match status" value="1"/>
</dbReference>
<dbReference type="PROSITE" id="PS50262">
    <property type="entry name" value="G_PROTEIN_RECEP_F1_2"/>
    <property type="match status" value="1"/>
</dbReference>